<evidence type="ECO:0000256" key="5">
    <source>
        <dbReference type="ARBA" id="ARBA00023157"/>
    </source>
</evidence>
<dbReference type="FunFam" id="3.10.250.10:FF:000005">
    <property type="entry name" value="Neurotrypsin isoform A"/>
    <property type="match status" value="1"/>
</dbReference>
<keyword evidence="2" id="KW-0964">Secreted</keyword>
<reference evidence="13" key="1">
    <citation type="submission" date="2015-02" db="EMBL/GenBank/DDBJ databases">
        <title>Genome sequencing for Strongylocentrotus purpuratus.</title>
        <authorList>
            <person name="Murali S."/>
            <person name="Liu Y."/>
            <person name="Vee V."/>
            <person name="English A."/>
            <person name="Wang M."/>
            <person name="Skinner E."/>
            <person name="Han Y."/>
            <person name="Muzny D.M."/>
            <person name="Worley K.C."/>
            <person name="Gibbs R.A."/>
        </authorList>
    </citation>
    <scope>NUCLEOTIDE SEQUENCE</scope>
</reference>
<dbReference type="PRINTS" id="PR00258">
    <property type="entry name" value="SPERACTRCPTR"/>
</dbReference>
<organism evidence="12 13">
    <name type="scientific">Strongylocentrotus purpuratus</name>
    <name type="common">Purple sea urchin</name>
    <dbReference type="NCBI Taxonomy" id="7668"/>
    <lineage>
        <taxon>Eukaryota</taxon>
        <taxon>Metazoa</taxon>
        <taxon>Echinodermata</taxon>
        <taxon>Eleutherozoa</taxon>
        <taxon>Echinozoa</taxon>
        <taxon>Echinoidea</taxon>
        <taxon>Euechinoidea</taxon>
        <taxon>Echinacea</taxon>
        <taxon>Camarodonta</taxon>
        <taxon>Echinidea</taxon>
        <taxon>Strongylocentrotidae</taxon>
        <taxon>Strongylocentrotus</taxon>
    </lineage>
</organism>
<dbReference type="FunFam" id="3.10.250.10:FF:000006">
    <property type="entry name" value="neurotrypsin isoform X2"/>
    <property type="match status" value="3"/>
</dbReference>
<dbReference type="GO" id="GO:0016020">
    <property type="term" value="C:membrane"/>
    <property type="evidence" value="ECO:0007669"/>
    <property type="project" value="InterPro"/>
</dbReference>
<reference evidence="12" key="2">
    <citation type="submission" date="2021-01" db="UniProtKB">
        <authorList>
            <consortium name="EnsemblMetazoa"/>
        </authorList>
    </citation>
    <scope>IDENTIFICATION</scope>
</reference>
<evidence type="ECO:0000256" key="9">
    <source>
        <dbReference type="SAM" id="Phobius"/>
    </source>
</evidence>
<evidence type="ECO:0000313" key="12">
    <source>
        <dbReference type="EnsemblMetazoa" id="XP_030831954"/>
    </source>
</evidence>
<feature type="compositionally biased region" description="Basic residues" evidence="8">
    <location>
        <begin position="413"/>
        <end position="427"/>
    </location>
</feature>
<feature type="disulfide bond" evidence="7">
    <location>
        <begin position="174"/>
        <end position="235"/>
    </location>
</feature>
<dbReference type="EnsemblMetazoa" id="XM_030976094">
    <property type="protein sequence ID" value="XP_030831954"/>
    <property type="gene ID" value="LOC105442841"/>
</dbReference>
<dbReference type="OrthoDB" id="536948at2759"/>
<feature type="transmembrane region" description="Helical" evidence="9">
    <location>
        <begin position="350"/>
        <end position="372"/>
    </location>
</feature>
<feature type="domain" description="SRCR" evidence="11">
    <location>
        <begin position="136"/>
        <end position="236"/>
    </location>
</feature>
<feature type="disulfide bond" evidence="7">
    <location>
        <begin position="748"/>
        <end position="758"/>
    </location>
</feature>
<evidence type="ECO:0000256" key="8">
    <source>
        <dbReference type="SAM" id="MobiDB-lite"/>
    </source>
</evidence>
<feature type="domain" description="SRCR" evidence="11">
    <location>
        <begin position="247"/>
        <end position="348"/>
    </location>
</feature>
<dbReference type="GO" id="GO:0005576">
    <property type="term" value="C:extracellular region"/>
    <property type="evidence" value="ECO:0007669"/>
    <property type="project" value="UniProtKB-SubCell"/>
</dbReference>
<dbReference type="SMART" id="SM00202">
    <property type="entry name" value="SR"/>
    <property type="match status" value="6"/>
</dbReference>
<feature type="domain" description="SRCR" evidence="11">
    <location>
        <begin position="567"/>
        <end position="667"/>
    </location>
</feature>
<dbReference type="Proteomes" id="UP000007110">
    <property type="component" value="Unassembled WGS sequence"/>
</dbReference>
<dbReference type="RefSeq" id="XP_030831954.1">
    <property type="nucleotide sequence ID" value="XM_030976094.1"/>
</dbReference>
<keyword evidence="5 7" id="KW-1015">Disulfide bond</keyword>
<feature type="disulfide bond" evidence="7">
    <location>
        <begin position="98"/>
        <end position="108"/>
    </location>
</feature>
<keyword evidence="13" id="KW-1185">Reference proteome</keyword>
<comment type="caution">
    <text evidence="7">Lacks conserved residue(s) required for the propagation of feature annotation.</text>
</comment>
<protein>
    <recommendedName>
        <fullName evidence="11">SRCR domain-containing protein</fullName>
    </recommendedName>
</protein>
<feature type="region of interest" description="Disordered" evidence="8">
    <location>
        <begin position="859"/>
        <end position="910"/>
    </location>
</feature>
<evidence type="ECO:0000256" key="7">
    <source>
        <dbReference type="PROSITE-ProRule" id="PRU00196"/>
    </source>
</evidence>
<dbReference type="InParanoid" id="A0A7M7N6L7"/>
<feature type="disulfide bond" evidence="7">
    <location>
        <begin position="636"/>
        <end position="646"/>
    </location>
</feature>
<dbReference type="FunFam" id="3.10.250.10:FF:000001">
    <property type="entry name" value="Lysyl oxidase 4 isoform X1"/>
    <property type="match status" value="2"/>
</dbReference>
<feature type="compositionally biased region" description="Basic residues" evidence="8">
    <location>
        <begin position="869"/>
        <end position="885"/>
    </location>
</feature>
<evidence type="ECO:0000256" key="6">
    <source>
        <dbReference type="ARBA" id="ARBA00023180"/>
    </source>
</evidence>
<evidence type="ECO:0000256" key="2">
    <source>
        <dbReference type="ARBA" id="ARBA00022525"/>
    </source>
</evidence>
<dbReference type="InterPro" id="IPR036772">
    <property type="entry name" value="SRCR-like_dom_sf"/>
</dbReference>
<feature type="disulfide bond" evidence="7">
    <location>
        <begin position="498"/>
        <end position="559"/>
    </location>
</feature>
<keyword evidence="6" id="KW-0325">Glycoprotein</keyword>
<dbReference type="InterPro" id="IPR001190">
    <property type="entry name" value="SRCR"/>
</dbReference>
<dbReference type="PROSITE" id="PS50287">
    <property type="entry name" value="SRCR_2"/>
    <property type="match status" value="6"/>
</dbReference>
<evidence type="ECO:0000256" key="4">
    <source>
        <dbReference type="ARBA" id="ARBA00022737"/>
    </source>
</evidence>
<keyword evidence="4" id="KW-0677">Repeat</keyword>
<dbReference type="AlphaFoldDB" id="A0A7M7N6L7"/>
<comment type="subcellular location">
    <subcellularLocation>
        <location evidence="1">Secreted</location>
    </subcellularLocation>
</comment>
<sequence>MRMKALVFCTLVIIIALSMRVPYVFGLDIRLIGGPDSYSGRVEVGYYGVWGTVCDDGWDIQDAEVVCRMLGFQTAMRAVGNAEFGVGSGNILLDDVQCLGTERNLAECPHRGYGIHSCGHSEDAGAVCANDQNLQVRLVGGRTALEGRVELFFGGSWGTVCDDLWDLNDVIVVCRMLGFQNAVRAVMSAEYGVGSGSIILDDVQCLGTEHNIAECPHNGYESHDCQHIEDAGAVCANEDATSHHFGVRLVGGSSRNEGRVEMFYNLFWVTFCDVGWGLREADVVCRMLGFTGASEVLNNVAFGEGVGMSVLVRGFSCLGSENSLLACTFTSFELSSCPHSQDVGVKCNDAVLGAILAGSYTLFLLVGLYGCYRLRKLERTEAASGYLNPTIGGERVYTEMSFTKGNDQEGPSRKYKAPIKQPIGRKPKSGRMRMKALVSYTVVMIIALSMRVPYVFGLDVRLIGGPDSYSGRVEVGYYGVWGTICDDGWDIQDAEVVCRMLGFQTAMRAVGNAEYGVGSGNILLDDVQCLGTERDLAECSHGGYGIHNCGHNEDAGAVCANDQDLQVRLVGGRTALEGRVEVFLQGSWGTVCDDHWNLNDARVVCRMLGYQNAVRAVRSAEYGQGSGSIILDDVQCLGTERNLAECFHSGYGIHDCGHSEDAGAVCANEDTTSQHFGVRLVGGRSRNEGRVEMFYNLFWVTICDVGWGLREADVVCRMLGFTGALEVLNNVAFGEGIGISVLVRSISCLGSENSLLACSFTVASFELNSCPHSQDLSVKCNDAGALISTTQFDPTTSLGHPEHVSQVLGAILAGSYTLFLLVGLYGCYRLRKLERTEAASGYLNPTIGGERVYTEMSFTKGNDQEGPSRKYKAPIKQPIGRKPKSGRLGSPDRNDPSPLTLHDPIYDECD</sequence>
<feature type="chain" id="PRO_5029864213" description="SRCR domain-containing protein" evidence="10">
    <location>
        <begin position="27"/>
        <end position="910"/>
    </location>
</feature>
<feature type="disulfide bond" evidence="7">
    <location>
        <begin position="485"/>
        <end position="549"/>
    </location>
</feature>
<feature type="domain" description="SRCR" evidence="11">
    <location>
        <begin position="29"/>
        <end position="129"/>
    </location>
</feature>
<feature type="region of interest" description="Disordered" evidence="8">
    <location>
        <begin position="403"/>
        <end position="427"/>
    </location>
</feature>
<evidence type="ECO:0000256" key="3">
    <source>
        <dbReference type="ARBA" id="ARBA00022729"/>
    </source>
</evidence>
<feature type="disulfide bond" evidence="7">
    <location>
        <begin position="317"/>
        <end position="327"/>
    </location>
</feature>
<feature type="disulfide bond" evidence="7">
    <location>
        <begin position="67"/>
        <end position="128"/>
    </location>
</feature>
<feature type="disulfide bond" evidence="7">
    <location>
        <begin position="592"/>
        <end position="656"/>
    </location>
</feature>
<dbReference type="Pfam" id="PF00530">
    <property type="entry name" value="SRCR"/>
    <property type="match status" value="6"/>
</dbReference>
<evidence type="ECO:0000256" key="1">
    <source>
        <dbReference type="ARBA" id="ARBA00004613"/>
    </source>
</evidence>
<dbReference type="KEGG" id="spu:105442841"/>
<dbReference type="GeneID" id="105442841"/>
<feature type="disulfide bond" evidence="7">
    <location>
        <begin position="205"/>
        <end position="215"/>
    </location>
</feature>
<keyword evidence="3 10" id="KW-0732">Signal</keyword>
<feature type="disulfide bond" evidence="7">
    <location>
        <begin position="161"/>
        <end position="225"/>
    </location>
</feature>
<dbReference type="Gene3D" id="3.10.250.10">
    <property type="entry name" value="SRCR-like domain"/>
    <property type="match status" value="6"/>
</dbReference>
<feature type="transmembrane region" description="Helical" evidence="9">
    <location>
        <begin position="436"/>
        <end position="456"/>
    </location>
</feature>
<feature type="domain" description="SRCR" evidence="11">
    <location>
        <begin position="460"/>
        <end position="560"/>
    </location>
</feature>
<keyword evidence="9" id="KW-0812">Transmembrane</keyword>
<evidence type="ECO:0000256" key="10">
    <source>
        <dbReference type="SAM" id="SignalP"/>
    </source>
</evidence>
<feature type="disulfide bond" evidence="7">
    <location>
        <begin position="54"/>
        <end position="118"/>
    </location>
</feature>
<proteinExistence type="predicted"/>
<evidence type="ECO:0000313" key="13">
    <source>
        <dbReference type="Proteomes" id="UP000007110"/>
    </source>
</evidence>
<feature type="disulfide bond" evidence="7">
    <location>
        <begin position="529"/>
        <end position="539"/>
    </location>
</feature>
<name>A0A7M7N6L7_STRPU</name>
<keyword evidence="9" id="KW-0472">Membrane</keyword>
<dbReference type="PROSITE" id="PS00420">
    <property type="entry name" value="SRCR_1"/>
    <property type="match status" value="4"/>
</dbReference>
<evidence type="ECO:0000259" key="11">
    <source>
        <dbReference type="PROSITE" id="PS50287"/>
    </source>
</evidence>
<dbReference type="PANTHER" id="PTHR48071">
    <property type="entry name" value="SRCR DOMAIN-CONTAINING PROTEIN"/>
    <property type="match status" value="1"/>
</dbReference>
<dbReference type="PANTHER" id="PTHR48071:SF18">
    <property type="entry name" value="DELETED IN MALIGNANT BRAIN TUMORS 1 PROTEIN-RELATED"/>
    <property type="match status" value="1"/>
</dbReference>
<dbReference type="SUPFAM" id="SSF56487">
    <property type="entry name" value="SRCR-like"/>
    <property type="match status" value="6"/>
</dbReference>
<feature type="signal peptide" evidence="10">
    <location>
        <begin position="1"/>
        <end position="26"/>
    </location>
</feature>
<feature type="disulfide bond" evidence="7">
    <location>
        <begin position="605"/>
        <end position="666"/>
    </location>
</feature>
<feature type="domain" description="SRCR" evidence="11">
    <location>
        <begin position="678"/>
        <end position="781"/>
    </location>
</feature>
<keyword evidence="9" id="KW-1133">Transmembrane helix</keyword>
<accession>A0A7M7N6L7</accession>
<feature type="transmembrane region" description="Helical" evidence="9">
    <location>
        <begin position="807"/>
        <end position="828"/>
    </location>
</feature>